<dbReference type="AlphaFoldDB" id="A0A6L5QMH9"/>
<dbReference type="RefSeq" id="WP_154364249.1">
    <property type="nucleotide sequence ID" value="NZ_WKJM01000025.1"/>
</dbReference>
<name>A0A6L5QMH9_9BURK</name>
<reference evidence="2 3" key="1">
    <citation type="submission" date="2019-11" db="EMBL/GenBank/DDBJ databases">
        <title>Novel species isolated from a subtropical stream in China.</title>
        <authorList>
            <person name="Lu H."/>
        </authorList>
    </citation>
    <scope>NUCLEOTIDE SEQUENCE [LARGE SCALE GENOMIC DNA]</scope>
    <source>
        <strain evidence="2 3">FT25W</strain>
    </source>
</reference>
<evidence type="ECO:0000313" key="3">
    <source>
        <dbReference type="Proteomes" id="UP000481037"/>
    </source>
</evidence>
<protein>
    <submittedName>
        <fullName evidence="2">DUF2141 domain-containing protein</fullName>
    </submittedName>
</protein>
<dbReference type="Proteomes" id="UP000481037">
    <property type="component" value="Unassembled WGS sequence"/>
</dbReference>
<feature type="transmembrane region" description="Helical" evidence="1">
    <location>
        <begin position="64"/>
        <end position="82"/>
    </location>
</feature>
<dbReference type="Pfam" id="PF09912">
    <property type="entry name" value="DUF2141"/>
    <property type="match status" value="1"/>
</dbReference>
<evidence type="ECO:0000256" key="1">
    <source>
        <dbReference type="SAM" id="Phobius"/>
    </source>
</evidence>
<dbReference type="EMBL" id="WKJM01000025">
    <property type="protein sequence ID" value="MRX10855.1"/>
    <property type="molecule type" value="Genomic_DNA"/>
</dbReference>
<keyword evidence="1" id="KW-0472">Membrane</keyword>
<feature type="transmembrane region" description="Helical" evidence="1">
    <location>
        <begin position="38"/>
        <end position="58"/>
    </location>
</feature>
<organism evidence="2 3">
    <name type="scientific">Duganella alba</name>
    <dbReference type="NCBI Taxonomy" id="2666081"/>
    <lineage>
        <taxon>Bacteria</taxon>
        <taxon>Pseudomonadati</taxon>
        <taxon>Pseudomonadota</taxon>
        <taxon>Betaproteobacteria</taxon>
        <taxon>Burkholderiales</taxon>
        <taxon>Oxalobacteraceae</taxon>
        <taxon>Telluria group</taxon>
        <taxon>Duganella</taxon>
    </lineage>
</organism>
<comment type="caution">
    <text evidence="2">The sequence shown here is derived from an EMBL/GenBank/DDBJ whole genome shotgun (WGS) entry which is preliminary data.</text>
</comment>
<feature type="transmembrane region" description="Helical" evidence="1">
    <location>
        <begin position="6"/>
        <end position="26"/>
    </location>
</feature>
<sequence length="287" mass="31092">MHMTLIGWLHTLACFYALAIGGVLLWRAKGGATHRRDGLRYIYAMLCVNVSALCIYQLGGFNVFHVLALCTLASLAIAFASARWRKPGRHWLRAHLTAIVFSYYQLIGGLINEAFVRVPALQGERALVGLVQGVTMMAFLMLLAYFWGRTARAGMAAVALAAMATASQAATVTLDLKDVVPGKGTLMIAVYNNSEQFLRKSMKKLTVPAGDAAMQVKLDDLPPGDYAIVLFQDVNSNGKMDTVMFGIPSEPTGFSNNAEGKFGPPKYEAARFTLPADGTTIAITLHK</sequence>
<feature type="transmembrane region" description="Helical" evidence="1">
    <location>
        <begin position="127"/>
        <end position="147"/>
    </location>
</feature>
<accession>A0A6L5QMH9</accession>
<evidence type="ECO:0000313" key="2">
    <source>
        <dbReference type="EMBL" id="MRX10855.1"/>
    </source>
</evidence>
<gene>
    <name evidence="2" type="ORF">GJ697_23780</name>
</gene>
<keyword evidence="1" id="KW-1133">Transmembrane helix</keyword>
<feature type="transmembrane region" description="Helical" evidence="1">
    <location>
        <begin position="94"/>
        <end position="115"/>
    </location>
</feature>
<keyword evidence="1" id="KW-0812">Transmembrane</keyword>
<proteinExistence type="predicted"/>
<keyword evidence="3" id="KW-1185">Reference proteome</keyword>
<dbReference type="InterPro" id="IPR018673">
    <property type="entry name" value="DUF2141"/>
</dbReference>